<dbReference type="OrthoDB" id="3350591at2759"/>
<protein>
    <submittedName>
        <fullName evidence="1">Uncharacterized protein</fullName>
    </submittedName>
</protein>
<organism evidence="1 2">
    <name type="scientific">Tolypocladium ophioglossoides (strain CBS 100239)</name>
    <name type="common">Snaketongue truffleclub</name>
    <name type="synonym">Elaphocordyceps ophioglossoides</name>
    <dbReference type="NCBI Taxonomy" id="1163406"/>
    <lineage>
        <taxon>Eukaryota</taxon>
        <taxon>Fungi</taxon>
        <taxon>Dikarya</taxon>
        <taxon>Ascomycota</taxon>
        <taxon>Pezizomycotina</taxon>
        <taxon>Sordariomycetes</taxon>
        <taxon>Hypocreomycetidae</taxon>
        <taxon>Hypocreales</taxon>
        <taxon>Ophiocordycipitaceae</taxon>
        <taxon>Tolypocladium</taxon>
    </lineage>
</organism>
<dbReference type="Proteomes" id="UP000036947">
    <property type="component" value="Unassembled WGS sequence"/>
</dbReference>
<evidence type="ECO:0000313" key="1">
    <source>
        <dbReference type="EMBL" id="KND90545.1"/>
    </source>
</evidence>
<comment type="caution">
    <text evidence="1">The sequence shown here is derived from an EMBL/GenBank/DDBJ whole genome shotgun (WGS) entry which is preliminary data.</text>
</comment>
<dbReference type="EMBL" id="LFRF01000012">
    <property type="protein sequence ID" value="KND90545.1"/>
    <property type="molecule type" value="Genomic_DNA"/>
</dbReference>
<keyword evidence="2" id="KW-1185">Reference proteome</keyword>
<name>A0A0L0N9W1_TOLOC</name>
<sequence length="281" mass="30657">MSSTIDLSAVAADAADADASPLVPKILGILSAAVNDPPPTARAAESAAAELDALYPAGDTRAVEGFLWALWSLLIGVARKIPADDPRQQLLAEAVQRLAGRRDEEVVLWNQKTRVWSELPMLGPCMREAWNTNPMYDGSDKDNAAIQEWISLNSFAARLFGANLQSWVNLAIWELRSGLEEPPLSSQAAKDTALATACEWITHAGKALHEQGRQVQQLDAMEQRALKPGKLFESGKPGLSDERWRFWRERMGVMGAGAGSGELKERAQRAVERMEQLEGSA</sequence>
<dbReference type="AlphaFoldDB" id="A0A0L0N9W1"/>
<proteinExistence type="predicted"/>
<accession>A0A0L0N9W1</accession>
<reference evidence="1 2" key="1">
    <citation type="journal article" date="2015" name="BMC Genomics">
        <title>The genome of the truffle-parasite Tolypocladium ophioglossoides and the evolution of antifungal peptaibiotics.</title>
        <authorList>
            <person name="Quandt C.A."/>
            <person name="Bushley K.E."/>
            <person name="Spatafora J.W."/>
        </authorList>
    </citation>
    <scope>NUCLEOTIDE SEQUENCE [LARGE SCALE GENOMIC DNA]</scope>
    <source>
        <strain evidence="1 2">CBS 100239</strain>
    </source>
</reference>
<dbReference type="InterPro" id="IPR022085">
    <property type="entry name" value="OpdG"/>
</dbReference>
<dbReference type="STRING" id="1163406.A0A0L0N9W1"/>
<dbReference type="InterPro" id="IPR053204">
    <property type="entry name" value="Oxopyrrolidines_Biosynth-assoc"/>
</dbReference>
<evidence type="ECO:0000313" key="2">
    <source>
        <dbReference type="Proteomes" id="UP000036947"/>
    </source>
</evidence>
<gene>
    <name evidence="1" type="ORF">TOPH_04836</name>
</gene>
<dbReference type="PANTHER" id="PTHR38797:SF4">
    <property type="entry name" value="NUCLEAR PORE COMPLEX PROTEIN NUP85"/>
    <property type="match status" value="1"/>
</dbReference>
<dbReference type="Pfam" id="PF12311">
    <property type="entry name" value="DUF3632"/>
    <property type="match status" value="1"/>
</dbReference>
<dbReference type="PANTHER" id="PTHR38797">
    <property type="entry name" value="NUCLEAR PORE COMPLEX PROTEIN NUP85-RELATED"/>
    <property type="match status" value="1"/>
</dbReference>